<dbReference type="GO" id="GO:0003677">
    <property type="term" value="F:DNA binding"/>
    <property type="evidence" value="ECO:0007669"/>
    <property type="project" value="InterPro"/>
</dbReference>
<feature type="non-terminal residue" evidence="2">
    <location>
        <position position="46"/>
    </location>
</feature>
<evidence type="ECO:0000259" key="1">
    <source>
        <dbReference type="Pfam" id="PF12728"/>
    </source>
</evidence>
<comment type="caution">
    <text evidence="2">The sequence shown here is derived from an EMBL/GenBank/DDBJ whole genome shotgun (WGS) entry which is preliminary data.</text>
</comment>
<reference evidence="2" key="1">
    <citation type="journal article" date="2015" name="Nature">
        <title>Complex archaea that bridge the gap between prokaryotes and eukaryotes.</title>
        <authorList>
            <person name="Spang A."/>
            <person name="Saw J.H."/>
            <person name="Jorgensen S.L."/>
            <person name="Zaremba-Niedzwiedzka K."/>
            <person name="Martijn J."/>
            <person name="Lind A.E."/>
            <person name="van Eijk R."/>
            <person name="Schleper C."/>
            <person name="Guy L."/>
            <person name="Ettema T.J."/>
        </authorList>
    </citation>
    <scope>NUCLEOTIDE SEQUENCE</scope>
</reference>
<dbReference type="NCBIfam" id="TIGR01764">
    <property type="entry name" value="excise"/>
    <property type="match status" value="1"/>
</dbReference>
<name>A0A0F9CZX5_9ZZZZ</name>
<proteinExistence type="predicted"/>
<evidence type="ECO:0000313" key="2">
    <source>
        <dbReference type="EMBL" id="KKL11176.1"/>
    </source>
</evidence>
<organism evidence="2">
    <name type="scientific">marine sediment metagenome</name>
    <dbReference type="NCBI Taxonomy" id="412755"/>
    <lineage>
        <taxon>unclassified sequences</taxon>
        <taxon>metagenomes</taxon>
        <taxon>ecological metagenomes</taxon>
    </lineage>
</organism>
<dbReference type="Pfam" id="PF12728">
    <property type="entry name" value="HTH_17"/>
    <property type="match status" value="1"/>
</dbReference>
<sequence>MDEVALLTRYAKETIYQLARAGEIPCKQRVKGGKLLFERAAIDEWI</sequence>
<dbReference type="InterPro" id="IPR010093">
    <property type="entry name" value="SinI_DNA-bd"/>
</dbReference>
<feature type="domain" description="Helix-turn-helix" evidence="1">
    <location>
        <begin position="2"/>
        <end position="46"/>
    </location>
</feature>
<dbReference type="InterPro" id="IPR041657">
    <property type="entry name" value="HTH_17"/>
</dbReference>
<accession>A0A0F9CZX5</accession>
<dbReference type="AlphaFoldDB" id="A0A0F9CZX5"/>
<protein>
    <recommendedName>
        <fullName evidence="1">Helix-turn-helix domain-containing protein</fullName>
    </recommendedName>
</protein>
<gene>
    <name evidence="2" type="ORF">LCGC14_2548470</name>
</gene>
<dbReference type="EMBL" id="LAZR01041761">
    <property type="protein sequence ID" value="KKL11176.1"/>
    <property type="molecule type" value="Genomic_DNA"/>
</dbReference>